<dbReference type="SUPFAM" id="SSF57196">
    <property type="entry name" value="EGF/Laminin"/>
    <property type="match status" value="4"/>
</dbReference>
<evidence type="ECO:0000256" key="10">
    <source>
        <dbReference type="PROSITE-ProRule" id="PRU00076"/>
    </source>
</evidence>
<feature type="region of interest" description="Disordered" evidence="11">
    <location>
        <begin position="406"/>
        <end position="437"/>
    </location>
</feature>
<organism evidence="14 15">
    <name type="scientific">Ranitomeya imitator</name>
    <name type="common">mimic poison frog</name>
    <dbReference type="NCBI Taxonomy" id="111125"/>
    <lineage>
        <taxon>Eukaryota</taxon>
        <taxon>Metazoa</taxon>
        <taxon>Chordata</taxon>
        <taxon>Craniata</taxon>
        <taxon>Vertebrata</taxon>
        <taxon>Euteleostomi</taxon>
        <taxon>Amphibia</taxon>
        <taxon>Batrachia</taxon>
        <taxon>Anura</taxon>
        <taxon>Neobatrachia</taxon>
        <taxon>Hyloidea</taxon>
        <taxon>Dendrobatidae</taxon>
        <taxon>Dendrobatinae</taxon>
        <taxon>Ranitomeya</taxon>
    </lineage>
</organism>
<dbReference type="PROSITE" id="PS01186">
    <property type="entry name" value="EGF_2"/>
    <property type="match status" value="4"/>
</dbReference>
<keyword evidence="3 12" id="KW-0812">Transmembrane</keyword>
<feature type="disulfide bond" evidence="10">
    <location>
        <begin position="226"/>
        <end position="235"/>
    </location>
</feature>
<evidence type="ECO:0000256" key="2">
    <source>
        <dbReference type="ARBA" id="ARBA00022536"/>
    </source>
</evidence>
<keyword evidence="15" id="KW-1185">Reference proteome</keyword>
<evidence type="ECO:0000256" key="3">
    <source>
        <dbReference type="ARBA" id="ARBA00022692"/>
    </source>
</evidence>
<keyword evidence="6 12" id="KW-1133">Transmembrane helix</keyword>
<feature type="domain" description="EGF-like" evidence="13">
    <location>
        <begin position="155"/>
        <end position="193"/>
    </location>
</feature>
<dbReference type="Proteomes" id="UP001176940">
    <property type="component" value="Unassembled WGS sequence"/>
</dbReference>
<comment type="subcellular location">
    <subcellularLocation>
        <location evidence="1">Membrane</location>
        <topology evidence="1">Single-pass type I membrane protein</topology>
    </subcellularLocation>
</comment>
<evidence type="ECO:0000313" key="15">
    <source>
        <dbReference type="Proteomes" id="UP001176940"/>
    </source>
</evidence>
<keyword evidence="2 10" id="KW-0245">EGF-like domain</keyword>
<dbReference type="PRINTS" id="PR00010">
    <property type="entry name" value="EGFBLOOD"/>
</dbReference>
<dbReference type="PROSITE" id="PS50026">
    <property type="entry name" value="EGF_3"/>
    <property type="match status" value="4"/>
</dbReference>
<dbReference type="Pfam" id="PF21700">
    <property type="entry name" value="EGF_DL_JAG"/>
    <property type="match status" value="1"/>
</dbReference>
<feature type="domain" description="EGF-like" evidence="13">
    <location>
        <begin position="276"/>
        <end position="312"/>
    </location>
</feature>
<dbReference type="InterPro" id="IPR000742">
    <property type="entry name" value="EGF"/>
</dbReference>
<comment type="caution">
    <text evidence="14">The sequence shown here is derived from an EMBL/GenBank/DDBJ whole genome shotgun (WGS) entry which is preliminary data.</text>
</comment>
<keyword evidence="7 12" id="KW-0472">Membrane</keyword>
<feature type="disulfide bond" evidence="10">
    <location>
        <begin position="302"/>
        <end position="311"/>
    </location>
</feature>
<dbReference type="PANTHER" id="PTHR24049">
    <property type="entry name" value="CRUMBS FAMILY MEMBER"/>
    <property type="match status" value="1"/>
</dbReference>
<proteinExistence type="predicted"/>
<dbReference type="Pfam" id="PF00008">
    <property type="entry name" value="EGF"/>
    <property type="match status" value="3"/>
</dbReference>
<dbReference type="SMART" id="SM00179">
    <property type="entry name" value="EGF_CA"/>
    <property type="match status" value="4"/>
</dbReference>
<evidence type="ECO:0000256" key="4">
    <source>
        <dbReference type="ARBA" id="ARBA00022729"/>
    </source>
</evidence>
<feature type="domain" description="EGF-like" evidence="13">
    <location>
        <begin position="238"/>
        <end position="274"/>
    </location>
</feature>
<feature type="transmembrane region" description="Helical" evidence="12">
    <location>
        <begin position="377"/>
        <end position="399"/>
    </location>
</feature>
<keyword evidence="4" id="KW-0732">Signal</keyword>
<dbReference type="InterPro" id="IPR018097">
    <property type="entry name" value="EGF_Ca-bd_CS"/>
</dbReference>
<keyword evidence="5" id="KW-0677">Repeat</keyword>
<evidence type="ECO:0000256" key="12">
    <source>
        <dbReference type="SAM" id="Phobius"/>
    </source>
</evidence>
<protein>
    <recommendedName>
        <fullName evidence="13">EGF-like domain-containing protein</fullName>
    </recommendedName>
</protein>
<reference evidence="14" key="1">
    <citation type="submission" date="2023-07" db="EMBL/GenBank/DDBJ databases">
        <authorList>
            <person name="Stuckert A."/>
        </authorList>
    </citation>
    <scope>NUCLEOTIDE SEQUENCE</scope>
</reference>
<comment type="caution">
    <text evidence="10">Lacks conserved residue(s) required for the propagation of feature annotation.</text>
</comment>
<evidence type="ECO:0000313" key="14">
    <source>
        <dbReference type="EMBL" id="CAJ0967146.1"/>
    </source>
</evidence>
<evidence type="ECO:0000256" key="6">
    <source>
        <dbReference type="ARBA" id="ARBA00022989"/>
    </source>
</evidence>
<evidence type="ECO:0000256" key="5">
    <source>
        <dbReference type="ARBA" id="ARBA00022737"/>
    </source>
</evidence>
<sequence>MDSGNIFELEATGGSKSLDVRFEGQGRVESYPEAADFSHGSTRDFPDTPPGQSDPDQVCCTDFAVLTMLWCPPLLLSTFCWVLLIFQTSVTSARSGVTCTTDTVTRDGVCRCDPGWDGPFCEDCVRMPGCVHGVCHQPWQCMCLIGWAGKFCDKDLHICERSSPCQNAAECDITAEGDYSCNCPESFYGRNCELKRGPCETEGFPCLHGGTCQDKGGYAETFTCRCLAGYVGRLCETDVDDCLMRPCANGATCIDGVNRFSCECPHGFQGRFCTVNIDDCAGQPCLNGGKCYDRVGDYECYCPGGFSGKSCEVPIPRPTWEYDTRTSAIARAPSAPPERTVSSNRWGPGSTMKTGHFKISVKEVVTQREHGLSDLQLVTIAVLGVLTVLVIFLTVLLVVRHRNRRATCRGHQSSPDTKTHYQQCQGTSQEHGKTTEL</sequence>
<name>A0ABN9MLB2_9NEOB</name>
<evidence type="ECO:0000256" key="8">
    <source>
        <dbReference type="ARBA" id="ARBA00023157"/>
    </source>
</evidence>
<dbReference type="CDD" id="cd00054">
    <property type="entry name" value="EGF_CA"/>
    <property type="match status" value="4"/>
</dbReference>
<dbReference type="Gene3D" id="2.10.25.10">
    <property type="entry name" value="Laminin"/>
    <property type="match status" value="5"/>
</dbReference>
<evidence type="ECO:0000256" key="9">
    <source>
        <dbReference type="ARBA" id="ARBA00023180"/>
    </source>
</evidence>
<dbReference type="InterPro" id="IPR000152">
    <property type="entry name" value="EGF-type_Asp/Asn_hydroxyl_site"/>
</dbReference>
<dbReference type="PROSITE" id="PS00010">
    <property type="entry name" value="ASX_HYDROXYL"/>
    <property type="match status" value="2"/>
</dbReference>
<feature type="disulfide bond" evidence="10">
    <location>
        <begin position="183"/>
        <end position="192"/>
    </location>
</feature>
<dbReference type="PANTHER" id="PTHR24049:SF38">
    <property type="entry name" value="DELTA-LIKE PROTEIN"/>
    <property type="match status" value="1"/>
</dbReference>
<dbReference type="EMBL" id="CAUEEQ010078079">
    <property type="protein sequence ID" value="CAJ0967146.1"/>
    <property type="molecule type" value="Genomic_DNA"/>
</dbReference>
<evidence type="ECO:0000259" key="13">
    <source>
        <dbReference type="PROSITE" id="PS50026"/>
    </source>
</evidence>
<feature type="domain" description="EGF-like" evidence="13">
    <location>
        <begin position="195"/>
        <end position="236"/>
    </location>
</feature>
<feature type="compositionally biased region" description="Polar residues" evidence="11">
    <location>
        <begin position="410"/>
        <end position="429"/>
    </location>
</feature>
<feature type="disulfide bond" evidence="10">
    <location>
        <begin position="264"/>
        <end position="273"/>
    </location>
</feature>
<feature type="region of interest" description="Disordered" evidence="11">
    <location>
        <begin position="33"/>
        <end position="54"/>
    </location>
</feature>
<dbReference type="PROSITE" id="PS00022">
    <property type="entry name" value="EGF_1"/>
    <property type="match status" value="6"/>
</dbReference>
<evidence type="ECO:0000256" key="11">
    <source>
        <dbReference type="SAM" id="MobiDB-lite"/>
    </source>
</evidence>
<dbReference type="PROSITE" id="PS01187">
    <property type="entry name" value="EGF_CA"/>
    <property type="match status" value="1"/>
</dbReference>
<keyword evidence="8 10" id="KW-1015">Disulfide bond</keyword>
<accession>A0ABN9MLB2</accession>
<keyword evidence="9" id="KW-0325">Glycoprotein</keyword>
<evidence type="ECO:0000256" key="1">
    <source>
        <dbReference type="ARBA" id="ARBA00004479"/>
    </source>
</evidence>
<evidence type="ECO:0000256" key="7">
    <source>
        <dbReference type="ARBA" id="ARBA00023136"/>
    </source>
</evidence>
<gene>
    <name evidence="14" type="ORF">RIMI_LOCUS21982930</name>
</gene>
<dbReference type="InterPro" id="IPR051022">
    <property type="entry name" value="Notch_Cell-Fate_Det"/>
</dbReference>
<dbReference type="SMART" id="SM00181">
    <property type="entry name" value="EGF"/>
    <property type="match status" value="6"/>
</dbReference>
<dbReference type="InterPro" id="IPR001881">
    <property type="entry name" value="EGF-like_Ca-bd_dom"/>
</dbReference>